<protein>
    <submittedName>
        <fullName evidence="3">C2H2-type domain-containing protein</fullName>
    </submittedName>
</protein>
<feature type="region of interest" description="Disordered" evidence="1">
    <location>
        <begin position="238"/>
        <end position="265"/>
    </location>
</feature>
<dbReference type="WBParaSite" id="PSAMB.scaffold13171size2401.g35323.t1">
    <property type="protein sequence ID" value="PSAMB.scaffold13171size2401.g35323.t1"/>
    <property type="gene ID" value="PSAMB.scaffold13171size2401.g35323"/>
</dbReference>
<feature type="compositionally biased region" description="Low complexity" evidence="1">
    <location>
        <begin position="102"/>
        <end position="113"/>
    </location>
</feature>
<proteinExistence type="predicted"/>
<feature type="region of interest" description="Disordered" evidence="1">
    <location>
        <begin position="72"/>
        <end position="150"/>
    </location>
</feature>
<sequence>MPPKRTTSETCQVCKKRLKIVYGNEMRLHLLSDHEQKVADVLYSEKVEASPELQWIKEYISTATEMMQLAQNHHNANSTRKRPAPRDREREDESFATPPVASGLRRSIRTSRSGSRELSTPPVAKTALPKRISRESSIERTPVSTGDKKGATCRECGVDGIKHGLELRHILQSHLDIPAFTCSRCDYVNTYNRDSAMKHAQRMHSAKATGSVIVDNTAEHEAVIGDLMDKCFPNDTPTSTPPIAAAINRRSSPQSPASDALPKSSSRKACGLCGKQIASDEFLQHAWNEHRRASRRIYRCSMCSYATVENRHRVQTHISKEHDDDPRATIVRDDDAEFRKLVEHCFGKDVSEAPGIKAPTAVGGSVINAVEADYKPNVSLFESSIDCRLCDTILPLTPTAMRQHLFRFHADRP</sequence>
<name>A0A914UX93_9BILA</name>
<accession>A0A914UX93</accession>
<evidence type="ECO:0000313" key="2">
    <source>
        <dbReference type="Proteomes" id="UP000887566"/>
    </source>
</evidence>
<reference evidence="3" key="1">
    <citation type="submission" date="2022-11" db="UniProtKB">
        <authorList>
            <consortium name="WormBaseParasite"/>
        </authorList>
    </citation>
    <scope>IDENTIFICATION</scope>
</reference>
<keyword evidence="2" id="KW-1185">Reference proteome</keyword>
<dbReference type="AlphaFoldDB" id="A0A914UX93"/>
<dbReference type="Proteomes" id="UP000887566">
    <property type="component" value="Unplaced"/>
</dbReference>
<feature type="compositionally biased region" description="Basic and acidic residues" evidence="1">
    <location>
        <begin position="84"/>
        <end position="93"/>
    </location>
</feature>
<evidence type="ECO:0000313" key="3">
    <source>
        <dbReference type="WBParaSite" id="PSAMB.scaffold13171size2401.g35323.t1"/>
    </source>
</evidence>
<organism evidence="2 3">
    <name type="scientific">Plectus sambesii</name>
    <dbReference type="NCBI Taxonomy" id="2011161"/>
    <lineage>
        <taxon>Eukaryota</taxon>
        <taxon>Metazoa</taxon>
        <taxon>Ecdysozoa</taxon>
        <taxon>Nematoda</taxon>
        <taxon>Chromadorea</taxon>
        <taxon>Plectida</taxon>
        <taxon>Plectina</taxon>
        <taxon>Plectoidea</taxon>
        <taxon>Plectidae</taxon>
        <taxon>Plectus</taxon>
    </lineage>
</organism>
<dbReference type="Gene3D" id="3.30.160.60">
    <property type="entry name" value="Classic Zinc Finger"/>
    <property type="match status" value="1"/>
</dbReference>
<evidence type="ECO:0000256" key="1">
    <source>
        <dbReference type="SAM" id="MobiDB-lite"/>
    </source>
</evidence>